<keyword evidence="4" id="KW-1185">Reference proteome</keyword>
<feature type="chain" id="PRO_5011980168" description="Heavy metal binding domain-containing protein" evidence="1">
    <location>
        <begin position="28"/>
        <end position="87"/>
    </location>
</feature>
<evidence type="ECO:0000256" key="1">
    <source>
        <dbReference type="SAM" id="SignalP"/>
    </source>
</evidence>
<evidence type="ECO:0000313" key="4">
    <source>
        <dbReference type="Proteomes" id="UP000183947"/>
    </source>
</evidence>
<feature type="domain" description="Heavy metal binding" evidence="2">
    <location>
        <begin position="52"/>
        <end position="79"/>
    </location>
</feature>
<evidence type="ECO:0000259" key="2">
    <source>
        <dbReference type="Pfam" id="PF19335"/>
    </source>
</evidence>
<organism evidence="3 4">
    <name type="scientific">Hymenobacter psychrotolerans DSM 18569</name>
    <dbReference type="NCBI Taxonomy" id="1121959"/>
    <lineage>
        <taxon>Bacteria</taxon>
        <taxon>Pseudomonadati</taxon>
        <taxon>Bacteroidota</taxon>
        <taxon>Cytophagia</taxon>
        <taxon>Cytophagales</taxon>
        <taxon>Hymenobacteraceae</taxon>
        <taxon>Hymenobacter</taxon>
    </lineage>
</organism>
<feature type="signal peptide" evidence="1">
    <location>
        <begin position="1"/>
        <end position="27"/>
    </location>
</feature>
<dbReference type="AlphaFoldDB" id="A0A1M7CC09"/>
<keyword evidence="1" id="KW-0732">Signal</keyword>
<dbReference type="Proteomes" id="UP000183947">
    <property type="component" value="Unassembled WGS sequence"/>
</dbReference>
<reference evidence="4" key="1">
    <citation type="submission" date="2016-11" db="EMBL/GenBank/DDBJ databases">
        <authorList>
            <person name="Varghese N."/>
            <person name="Submissions S."/>
        </authorList>
    </citation>
    <scope>NUCLEOTIDE SEQUENCE [LARGE SCALE GENOMIC DNA]</scope>
    <source>
        <strain evidence="4">DSM 18569</strain>
    </source>
</reference>
<dbReference type="RefSeq" id="WP_073287055.1">
    <property type="nucleotide sequence ID" value="NZ_FRAS01000018.1"/>
</dbReference>
<evidence type="ECO:0000313" key="3">
    <source>
        <dbReference type="EMBL" id="SHL64697.1"/>
    </source>
</evidence>
<dbReference type="OrthoDB" id="1523860at2"/>
<dbReference type="EMBL" id="FRAS01000018">
    <property type="protein sequence ID" value="SHL64697.1"/>
    <property type="molecule type" value="Genomic_DNA"/>
</dbReference>
<dbReference type="InterPro" id="IPR045800">
    <property type="entry name" value="HMBD"/>
</dbReference>
<gene>
    <name evidence="3" type="ORF">SAMN02746009_03120</name>
</gene>
<dbReference type="STRING" id="1121959.SAMN02746009_03120"/>
<dbReference type="Pfam" id="PF19335">
    <property type="entry name" value="HMBD"/>
    <property type="match status" value="1"/>
</dbReference>
<name>A0A1M7CC09_9BACT</name>
<dbReference type="PROSITE" id="PS51257">
    <property type="entry name" value="PROKAR_LIPOPROTEIN"/>
    <property type="match status" value="1"/>
</dbReference>
<protein>
    <recommendedName>
        <fullName evidence="2">Heavy metal binding domain-containing protein</fullName>
    </recommendedName>
</protein>
<accession>A0A1M7CC09</accession>
<proteinExistence type="predicted"/>
<sequence>MRVLSLRHLAATLLLAAGLASCESRPAAVGTPEASAASTPDSTATPVVAAAYVCPMNCEGSASDKPGKCPVCEMALQPNPAAQPSVQ</sequence>
<dbReference type="GO" id="GO:0046872">
    <property type="term" value="F:metal ion binding"/>
    <property type="evidence" value="ECO:0007669"/>
    <property type="project" value="InterPro"/>
</dbReference>